<name>A0ABU2YRV6_9ACTN</name>
<evidence type="ECO:0000313" key="1">
    <source>
        <dbReference type="EMBL" id="MDT0567058.1"/>
    </source>
</evidence>
<sequence>MTDGQIMEPPQIFARRAGDGWVLHMEGVEPTYIRRLDGAIERGRNLMEAGEVPGVEQGIVLKIDLGDELNQRVKASTQATVDAHKAQMAAAVELRRTAAALNEHGLTGRDIAHVLGVSPQRVSQLLNDQQARG</sequence>
<dbReference type="RefSeq" id="WP_052146550.1">
    <property type="nucleotide sequence ID" value="NZ_JAVRFJ010000004.1"/>
</dbReference>
<keyword evidence="2" id="KW-1185">Reference proteome</keyword>
<dbReference type="InterPro" id="IPR010982">
    <property type="entry name" value="Lambda_DNA-bd_dom_sf"/>
</dbReference>
<reference evidence="1" key="1">
    <citation type="submission" date="2024-05" db="EMBL/GenBank/DDBJ databases">
        <title>30 novel species of actinomycetes from the DSMZ collection.</title>
        <authorList>
            <person name="Nouioui I."/>
        </authorList>
    </citation>
    <scope>NUCLEOTIDE SEQUENCE</scope>
    <source>
        <strain evidence="1">DSM 3412</strain>
    </source>
</reference>
<gene>
    <name evidence="1" type="ORF">RM704_06125</name>
</gene>
<evidence type="ECO:0008006" key="3">
    <source>
        <dbReference type="Google" id="ProtNLM"/>
    </source>
</evidence>
<protein>
    <recommendedName>
        <fullName evidence="3">RNA polymerase sigma-70 region 4 domain-containing protein</fullName>
    </recommendedName>
</protein>
<proteinExistence type="predicted"/>
<organism evidence="1 2">
    <name type="scientific">Streptomyces gottesmaniae</name>
    <dbReference type="NCBI Taxonomy" id="3075518"/>
    <lineage>
        <taxon>Bacteria</taxon>
        <taxon>Bacillati</taxon>
        <taxon>Actinomycetota</taxon>
        <taxon>Actinomycetes</taxon>
        <taxon>Kitasatosporales</taxon>
        <taxon>Streptomycetaceae</taxon>
        <taxon>Streptomyces</taxon>
    </lineage>
</organism>
<dbReference type="Gene3D" id="1.10.260.40">
    <property type="entry name" value="lambda repressor-like DNA-binding domains"/>
    <property type="match status" value="1"/>
</dbReference>
<dbReference type="Proteomes" id="UP001180737">
    <property type="component" value="Unassembled WGS sequence"/>
</dbReference>
<evidence type="ECO:0000313" key="2">
    <source>
        <dbReference type="Proteomes" id="UP001180737"/>
    </source>
</evidence>
<dbReference type="EMBL" id="JAVRFJ010000004">
    <property type="protein sequence ID" value="MDT0567058.1"/>
    <property type="molecule type" value="Genomic_DNA"/>
</dbReference>
<comment type="caution">
    <text evidence="1">The sequence shown here is derived from an EMBL/GenBank/DDBJ whole genome shotgun (WGS) entry which is preliminary data.</text>
</comment>
<accession>A0ABU2YRV6</accession>